<dbReference type="AlphaFoldDB" id="A0A318TTP0"/>
<evidence type="ECO:0000313" key="2">
    <source>
        <dbReference type="Proteomes" id="UP000247727"/>
    </source>
</evidence>
<comment type="caution">
    <text evidence="1">The sequence shown here is derived from an EMBL/GenBank/DDBJ whole genome shotgun (WGS) entry which is preliminary data.</text>
</comment>
<protein>
    <submittedName>
        <fullName evidence="1">Uncharacterized protein</fullName>
    </submittedName>
</protein>
<sequence>MRDREAEAPEIPKKNIPFAHKAALVAIDPIGVRGVIEAPRQIRRAQPERGAAQIEAQIAKPSQQKVPRNAVWLEKPDRAAAGQIEQRMIGGNRTSASGKGASPAP</sequence>
<dbReference type="Proteomes" id="UP000247727">
    <property type="component" value="Unassembled WGS sequence"/>
</dbReference>
<dbReference type="EMBL" id="QJTK01000014">
    <property type="protein sequence ID" value="PYF08142.1"/>
    <property type="molecule type" value="Genomic_DNA"/>
</dbReference>
<name>A0A318TTP0_9RHOB</name>
<evidence type="ECO:0000313" key="1">
    <source>
        <dbReference type="EMBL" id="PYF08142.1"/>
    </source>
</evidence>
<accession>A0A318TTP0</accession>
<proteinExistence type="predicted"/>
<keyword evidence="2" id="KW-1185">Reference proteome</keyword>
<reference evidence="1 2" key="1">
    <citation type="submission" date="2018-06" db="EMBL/GenBank/DDBJ databases">
        <title>Genomic Encyclopedia of Type Strains, Phase III (KMG-III): the genomes of soil and plant-associated and newly described type strains.</title>
        <authorList>
            <person name="Whitman W."/>
        </authorList>
    </citation>
    <scope>NUCLEOTIDE SEQUENCE [LARGE SCALE GENOMIC DNA]</scope>
    <source>
        <strain evidence="1 2">JA737</strain>
    </source>
</reference>
<organism evidence="1 2">
    <name type="scientific">Rhodobacter viridis</name>
    <dbReference type="NCBI Taxonomy" id="1054202"/>
    <lineage>
        <taxon>Bacteria</taxon>
        <taxon>Pseudomonadati</taxon>
        <taxon>Pseudomonadota</taxon>
        <taxon>Alphaproteobacteria</taxon>
        <taxon>Rhodobacterales</taxon>
        <taxon>Rhodobacter group</taxon>
        <taxon>Rhodobacter</taxon>
    </lineage>
</organism>
<gene>
    <name evidence="1" type="ORF">C8J30_11480</name>
</gene>